<dbReference type="AlphaFoldDB" id="A0A2K3JQR2"/>
<reference evidence="1 2" key="1">
    <citation type="journal article" date="2014" name="Am. J. Bot.">
        <title>Genome assembly and annotation for red clover (Trifolium pratense; Fabaceae).</title>
        <authorList>
            <person name="Istvanek J."/>
            <person name="Jaros M."/>
            <person name="Krenek A."/>
            <person name="Repkova J."/>
        </authorList>
    </citation>
    <scope>NUCLEOTIDE SEQUENCE [LARGE SCALE GENOMIC DNA]</scope>
    <source>
        <strain evidence="2">cv. Tatra</strain>
        <tissue evidence="1">Young leaves</tissue>
    </source>
</reference>
<name>A0A2K3JQR2_TRIPR</name>
<dbReference type="EMBL" id="ASHM01119322">
    <property type="protein sequence ID" value="PNX56365.1"/>
    <property type="molecule type" value="Genomic_DNA"/>
</dbReference>
<protein>
    <submittedName>
        <fullName evidence="1">Uncharacterized protein</fullName>
    </submittedName>
</protein>
<sequence length="32" mass="3431">GPLWPFHNLASSNGTGNGTWGCKEAVLSRILF</sequence>
<proteinExistence type="predicted"/>
<gene>
    <name evidence="1" type="ORF">L195_g058168</name>
</gene>
<organism evidence="1 2">
    <name type="scientific">Trifolium pratense</name>
    <name type="common">Red clover</name>
    <dbReference type="NCBI Taxonomy" id="57577"/>
    <lineage>
        <taxon>Eukaryota</taxon>
        <taxon>Viridiplantae</taxon>
        <taxon>Streptophyta</taxon>
        <taxon>Embryophyta</taxon>
        <taxon>Tracheophyta</taxon>
        <taxon>Spermatophyta</taxon>
        <taxon>Magnoliopsida</taxon>
        <taxon>eudicotyledons</taxon>
        <taxon>Gunneridae</taxon>
        <taxon>Pentapetalae</taxon>
        <taxon>rosids</taxon>
        <taxon>fabids</taxon>
        <taxon>Fabales</taxon>
        <taxon>Fabaceae</taxon>
        <taxon>Papilionoideae</taxon>
        <taxon>50 kb inversion clade</taxon>
        <taxon>NPAAA clade</taxon>
        <taxon>Hologalegina</taxon>
        <taxon>IRL clade</taxon>
        <taxon>Trifolieae</taxon>
        <taxon>Trifolium</taxon>
    </lineage>
</organism>
<evidence type="ECO:0000313" key="2">
    <source>
        <dbReference type="Proteomes" id="UP000236291"/>
    </source>
</evidence>
<feature type="non-terminal residue" evidence="1">
    <location>
        <position position="1"/>
    </location>
</feature>
<reference evidence="1 2" key="2">
    <citation type="journal article" date="2017" name="Front. Plant Sci.">
        <title>Gene Classification and Mining of Molecular Markers Useful in Red Clover (Trifolium pratense) Breeding.</title>
        <authorList>
            <person name="Istvanek J."/>
            <person name="Dluhosova J."/>
            <person name="Dluhos P."/>
            <person name="Patkova L."/>
            <person name="Nedelnik J."/>
            <person name="Repkova J."/>
        </authorList>
    </citation>
    <scope>NUCLEOTIDE SEQUENCE [LARGE SCALE GENOMIC DNA]</scope>
    <source>
        <strain evidence="2">cv. Tatra</strain>
        <tissue evidence="1">Young leaves</tissue>
    </source>
</reference>
<comment type="caution">
    <text evidence="1">The sequence shown here is derived from an EMBL/GenBank/DDBJ whole genome shotgun (WGS) entry which is preliminary data.</text>
</comment>
<accession>A0A2K3JQR2</accession>
<evidence type="ECO:0000313" key="1">
    <source>
        <dbReference type="EMBL" id="PNX56365.1"/>
    </source>
</evidence>
<dbReference type="Proteomes" id="UP000236291">
    <property type="component" value="Unassembled WGS sequence"/>
</dbReference>